<evidence type="ECO:0000313" key="3">
    <source>
        <dbReference type="Proteomes" id="UP001620262"/>
    </source>
</evidence>
<protein>
    <submittedName>
        <fullName evidence="2">Uncharacterized protein</fullName>
    </submittedName>
</protein>
<dbReference type="RefSeq" id="WP_310736225.1">
    <property type="nucleotide sequence ID" value="NZ_JBJDOT010000017.1"/>
</dbReference>
<proteinExistence type="predicted"/>
<keyword evidence="3" id="KW-1185">Reference proteome</keyword>
<name>A0ABW8KYE9_9GAMM</name>
<dbReference type="Proteomes" id="UP001620262">
    <property type="component" value="Unassembled WGS sequence"/>
</dbReference>
<reference evidence="2 3" key="1">
    <citation type="submission" date="2024-11" db="EMBL/GenBank/DDBJ databases">
        <title>The Natural Products Discovery Center: Release of the First 8490 Sequenced Strains for Exploring Actinobacteria Biosynthetic Diversity.</title>
        <authorList>
            <person name="Kalkreuter E."/>
            <person name="Kautsar S.A."/>
            <person name="Yang D."/>
            <person name="Bader C.D."/>
            <person name="Teijaro C.N."/>
            <person name="Fluegel L."/>
            <person name="Davis C.M."/>
            <person name="Simpson J.R."/>
            <person name="Lauterbach L."/>
            <person name="Steele A.D."/>
            <person name="Gui C."/>
            <person name="Meng S."/>
            <person name="Li G."/>
            <person name="Viehrig K."/>
            <person name="Ye F."/>
            <person name="Su P."/>
            <person name="Kiefer A.F."/>
            <person name="Nichols A."/>
            <person name="Cepeda A.J."/>
            <person name="Yan W."/>
            <person name="Fan B."/>
            <person name="Jiang Y."/>
            <person name="Adhikari A."/>
            <person name="Zheng C.-J."/>
            <person name="Schuster L."/>
            <person name="Cowan T.M."/>
            <person name="Smanski M.J."/>
            <person name="Chevrette M.G."/>
            <person name="De Carvalho L.P.S."/>
            <person name="Shen B."/>
        </authorList>
    </citation>
    <scope>NUCLEOTIDE SEQUENCE [LARGE SCALE GENOMIC DNA]</scope>
    <source>
        <strain evidence="2 3">NPDC078403</strain>
    </source>
</reference>
<accession>A0ABW8KYE9</accession>
<feature type="chain" id="PRO_5047071198" evidence="1">
    <location>
        <begin position="21"/>
        <end position="123"/>
    </location>
</feature>
<dbReference type="EMBL" id="JBJDOT010000017">
    <property type="protein sequence ID" value="MFK3864811.1"/>
    <property type="molecule type" value="Genomic_DNA"/>
</dbReference>
<gene>
    <name evidence="2" type="ORF">ACI2JU_13190</name>
</gene>
<evidence type="ECO:0000313" key="2">
    <source>
        <dbReference type="EMBL" id="MFK3864811.1"/>
    </source>
</evidence>
<sequence length="123" mass="14160">MVYFSLFAVCYSLFLTSVLAQFICVASSTIFGYVSWHWYKKSHPQQGVFILDSTQCRFENNTLKINGHISNKSRVYQSSVWLYINGFASSHWLIINASGVDELSFVRLKRLTLAARHEQAELK</sequence>
<keyword evidence="1" id="KW-0732">Signal</keyword>
<comment type="caution">
    <text evidence="2">The sequence shown here is derived from an EMBL/GenBank/DDBJ whole genome shotgun (WGS) entry which is preliminary data.</text>
</comment>
<feature type="signal peptide" evidence="1">
    <location>
        <begin position="1"/>
        <end position="20"/>
    </location>
</feature>
<organism evidence="2 3">
    <name type="scientific">Pseudoalteromonas rhizosphaerae</name>
    <dbReference type="NCBI Taxonomy" id="2518973"/>
    <lineage>
        <taxon>Bacteria</taxon>
        <taxon>Pseudomonadati</taxon>
        <taxon>Pseudomonadota</taxon>
        <taxon>Gammaproteobacteria</taxon>
        <taxon>Alteromonadales</taxon>
        <taxon>Pseudoalteromonadaceae</taxon>
        <taxon>Pseudoalteromonas</taxon>
    </lineage>
</organism>
<evidence type="ECO:0000256" key="1">
    <source>
        <dbReference type="SAM" id="SignalP"/>
    </source>
</evidence>